<protein>
    <recommendedName>
        <fullName evidence="3">Bacteriocin fulvocin C-related protein</fullName>
    </recommendedName>
</protein>
<reference evidence="1 2" key="2">
    <citation type="submission" date="2018-12" db="EMBL/GenBank/DDBJ databases">
        <title>Nakamurella antarcticus sp. nov., isolated from Antarctica South Shetland Islands soil.</title>
        <authorList>
            <person name="Peng F."/>
        </authorList>
    </citation>
    <scope>NUCLEOTIDE SEQUENCE [LARGE SCALE GENOMIC DNA]</scope>
    <source>
        <strain evidence="1 2">S14-144</strain>
    </source>
</reference>
<name>A0A3G8ZWD5_9ACTN</name>
<evidence type="ECO:0008006" key="3">
    <source>
        <dbReference type="Google" id="ProtNLM"/>
    </source>
</evidence>
<organism evidence="1 2">
    <name type="scientific">Nakamurella antarctica</name>
    <dbReference type="NCBI Taxonomy" id="1902245"/>
    <lineage>
        <taxon>Bacteria</taxon>
        <taxon>Bacillati</taxon>
        <taxon>Actinomycetota</taxon>
        <taxon>Actinomycetes</taxon>
        <taxon>Nakamurellales</taxon>
        <taxon>Nakamurellaceae</taxon>
        <taxon>Nakamurella</taxon>
    </lineage>
</organism>
<dbReference type="RefSeq" id="WP_124798891.1">
    <property type="nucleotide sequence ID" value="NZ_CP034170.1"/>
</dbReference>
<reference evidence="1 2" key="1">
    <citation type="submission" date="2018-11" db="EMBL/GenBank/DDBJ databases">
        <authorList>
            <person name="Da X."/>
        </authorList>
    </citation>
    <scope>NUCLEOTIDE SEQUENCE [LARGE SCALE GENOMIC DNA]</scope>
    <source>
        <strain evidence="1 2">S14-144</strain>
    </source>
</reference>
<dbReference type="KEGG" id="nak:EH165_07345"/>
<proteinExistence type="predicted"/>
<dbReference type="OrthoDB" id="3689067at2"/>
<sequence>MVTGKLPAYASADKAGAWVAANASNLPSTYDAITAHTMEYRKAIYQTLTPSAKSKLWIEQLARFRSAHGQLTVAQVKVLDSAAATVANPATFAAVATTSTLSRSDQELRTASEKAFGRTQTRQLMAVLGPENATPAGVAQPADQRSCTCSTEDDWCDNSTHCFSTNCQNHVDCGSWWNYNCNGLCRN</sequence>
<dbReference type="Proteomes" id="UP000268084">
    <property type="component" value="Chromosome"/>
</dbReference>
<gene>
    <name evidence="1" type="ORF">EH165_07345</name>
</gene>
<accession>A0A3G8ZWD5</accession>
<dbReference type="NCBIfam" id="NF033852">
    <property type="entry name" value="fulvocin_rel"/>
    <property type="match status" value="1"/>
</dbReference>
<evidence type="ECO:0000313" key="2">
    <source>
        <dbReference type="Proteomes" id="UP000268084"/>
    </source>
</evidence>
<dbReference type="EMBL" id="CP034170">
    <property type="protein sequence ID" value="AZI57981.1"/>
    <property type="molecule type" value="Genomic_DNA"/>
</dbReference>
<dbReference type="AlphaFoldDB" id="A0A3G8ZWD5"/>
<keyword evidence="2" id="KW-1185">Reference proteome</keyword>
<evidence type="ECO:0000313" key="1">
    <source>
        <dbReference type="EMBL" id="AZI57981.1"/>
    </source>
</evidence>